<protein>
    <recommendedName>
        <fullName evidence="1">RNase H type-1 domain-containing protein</fullName>
    </recommendedName>
</protein>
<reference evidence="2" key="1">
    <citation type="journal article" date="2023" name="Plant J.">
        <title>The genome of the king protea, Protea cynaroides.</title>
        <authorList>
            <person name="Chang J."/>
            <person name="Duong T.A."/>
            <person name="Schoeman C."/>
            <person name="Ma X."/>
            <person name="Roodt D."/>
            <person name="Barker N."/>
            <person name="Li Z."/>
            <person name="Van de Peer Y."/>
            <person name="Mizrachi E."/>
        </authorList>
    </citation>
    <scope>NUCLEOTIDE SEQUENCE</scope>
    <source>
        <tissue evidence="2">Young leaves</tissue>
    </source>
</reference>
<gene>
    <name evidence="2" type="ORF">NE237_026519</name>
</gene>
<name>A0A9Q0H6V0_9MAGN</name>
<organism evidence="2 3">
    <name type="scientific">Protea cynaroides</name>
    <dbReference type="NCBI Taxonomy" id="273540"/>
    <lineage>
        <taxon>Eukaryota</taxon>
        <taxon>Viridiplantae</taxon>
        <taxon>Streptophyta</taxon>
        <taxon>Embryophyta</taxon>
        <taxon>Tracheophyta</taxon>
        <taxon>Spermatophyta</taxon>
        <taxon>Magnoliopsida</taxon>
        <taxon>Proteales</taxon>
        <taxon>Proteaceae</taxon>
        <taxon>Protea</taxon>
    </lineage>
</organism>
<dbReference type="OrthoDB" id="1938096at2759"/>
<evidence type="ECO:0000259" key="1">
    <source>
        <dbReference type="Pfam" id="PF13456"/>
    </source>
</evidence>
<proteinExistence type="predicted"/>
<feature type="domain" description="RNase H type-1" evidence="1">
    <location>
        <begin position="3"/>
        <end position="65"/>
    </location>
</feature>
<dbReference type="EMBL" id="JAMYWD010000010">
    <property type="protein sequence ID" value="KAJ4959408.1"/>
    <property type="molecule type" value="Genomic_DNA"/>
</dbReference>
<dbReference type="GO" id="GO:0003676">
    <property type="term" value="F:nucleic acid binding"/>
    <property type="evidence" value="ECO:0007669"/>
    <property type="project" value="InterPro"/>
</dbReference>
<keyword evidence="3" id="KW-1185">Reference proteome</keyword>
<dbReference type="Proteomes" id="UP001141806">
    <property type="component" value="Unassembled WGS sequence"/>
</dbReference>
<dbReference type="InterPro" id="IPR012337">
    <property type="entry name" value="RNaseH-like_sf"/>
</dbReference>
<dbReference type="InterPro" id="IPR002156">
    <property type="entry name" value="RNaseH_domain"/>
</dbReference>
<dbReference type="PANTHER" id="PTHR48475:SF2">
    <property type="entry name" value="RIBONUCLEASE H"/>
    <property type="match status" value="1"/>
</dbReference>
<dbReference type="SUPFAM" id="SSF53098">
    <property type="entry name" value="Ribonuclease H-like"/>
    <property type="match status" value="1"/>
</dbReference>
<dbReference type="AlphaFoldDB" id="A0A9Q0H6V0"/>
<dbReference type="Pfam" id="PF13456">
    <property type="entry name" value="RVT_3"/>
    <property type="match status" value="1"/>
</dbReference>
<dbReference type="InterPro" id="IPR036397">
    <property type="entry name" value="RNaseH_sf"/>
</dbReference>
<dbReference type="GO" id="GO:0004523">
    <property type="term" value="F:RNA-DNA hybrid ribonuclease activity"/>
    <property type="evidence" value="ECO:0007669"/>
    <property type="project" value="InterPro"/>
</dbReference>
<evidence type="ECO:0000313" key="2">
    <source>
        <dbReference type="EMBL" id="KAJ4959408.1"/>
    </source>
</evidence>
<sequence>MARRVEASSDSQLVVRQVNGEYEAKKVSMSAYLQKVQEATMAFEYFTLRHILRDQNTLADSLSKLATSDLNDLDHSVYIEVLKYSAVDQNSKAILSTASEPSWNEVRRPPNLSIAHCKLINQTKDIN</sequence>
<dbReference type="Gene3D" id="3.30.420.10">
    <property type="entry name" value="Ribonuclease H-like superfamily/Ribonuclease H"/>
    <property type="match status" value="1"/>
</dbReference>
<evidence type="ECO:0000313" key="3">
    <source>
        <dbReference type="Proteomes" id="UP001141806"/>
    </source>
</evidence>
<dbReference type="PANTHER" id="PTHR48475">
    <property type="entry name" value="RIBONUCLEASE H"/>
    <property type="match status" value="1"/>
</dbReference>
<comment type="caution">
    <text evidence="2">The sequence shown here is derived from an EMBL/GenBank/DDBJ whole genome shotgun (WGS) entry which is preliminary data.</text>
</comment>
<accession>A0A9Q0H6V0</accession>